<dbReference type="Gene3D" id="2.40.50.230">
    <property type="entry name" value="Gp5 N-terminal domain"/>
    <property type="match status" value="1"/>
</dbReference>
<evidence type="ECO:0000313" key="3">
    <source>
        <dbReference type="Proteomes" id="UP001057498"/>
    </source>
</evidence>
<evidence type="ECO:0000313" key="2">
    <source>
        <dbReference type="EMBL" id="BDI05908.1"/>
    </source>
</evidence>
<feature type="domain" description="Gp5/Type VI secretion system Vgr protein OB-fold" evidence="1">
    <location>
        <begin position="12"/>
        <end position="83"/>
    </location>
</feature>
<protein>
    <recommendedName>
        <fullName evidence="1">Gp5/Type VI secretion system Vgr protein OB-fold domain-containing protein</fullName>
    </recommendedName>
</protein>
<dbReference type="InterPro" id="IPR006531">
    <property type="entry name" value="Gp5/Vgr_OB"/>
</dbReference>
<name>A0ABN6PPH3_9BURK</name>
<dbReference type="SUPFAM" id="SSF69255">
    <property type="entry name" value="gp5 N-terminal domain-like"/>
    <property type="match status" value="1"/>
</dbReference>
<sequence length="168" mass="18654">MQHPQNSGITVASVHEVGEGENLGSVRVQLPWEDQPRQQWLAVASPMTGADSGWFVMPVKGDEVLVAFDQQDHDHGYVIGFLWNKQHKPPSDDTRQRIFRSKNGHCIRFIDSPEQNGDKGSIVIEDANHNTIVMCNTHITITHQAGVDIVAPRVTILGRPVRQVGPPI</sequence>
<accession>A0ABN6PPH3</accession>
<dbReference type="Pfam" id="PF04717">
    <property type="entry name" value="Phage_base_V"/>
    <property type="match status" value="1"/>
</dbReference>
<gene>
    <name evidence="2" type="ORF">CATMQ487_28780</name>
</gene>
<evidence type="ECO:0000259" key="1">
    <source>
        <dbReference type="Pfam" id="PF04717"/>
    </source>
</evidence>
<dbReference type="EMBL" id="AP025730">
    <property type="protein sequence ID" value="BDI05908.1"/>
    <property type="molecule type" value="Genomic_DNA"/>
</dbReference>
<keyword evidence="3" id="KW-1185">Reference proteome</keyword>
<dbReference type="RefSeq" id="WP_251969241.1">
    <property type="nucleotide sequence ID" value="NZ_AP025730.1"/>
</dbReference>
<reference evidence="2" key="1">
    <citation type="submission" date="2022-04" db="EMBL/GenBank/DDBJ databases">
        <title>Whole genome sequence of Sphaerotilus sp. FB-5.</title>
        <authorList>
            <person name="Takeda M."/>
            <person name="Narihara S."/>
            <person name="Akimoto M."/>
            <person name="Akimoto R."/>
            <person name="Nishiyashiki S."/>
            <person name="Murakami T."/>
        </authorList>
    </citation>
    <scope>NUCLEOTIDE SEQUENCE</scope>
    <source>
        <strain evidence="2">FB-5</strain>
    </source>
</reference>
<dbReference type="Proteomes" id="UP001057498">
    <property type="component" value="Chromosome"/>
</dbReference>
<proteinExistence type="predicted"/>
<organism evidence="2 3">
    <name type="scientific">Sphaerotilus microaerophilus</name>
    <dbReference type="NCBI Taxonomy" id="2914710"/>
    <lineage>
        <taxon>Bacteria</taxon>
        <taxon>Pseudomonadati</taxon>
        <taxon>Pseudomonadota</taxon>
        <taxon>Betaproteobacteria</taxon>
        <taxon>Burkholderiales</taxon>
        <taxon>Sphaerotilaceae</taxon>
        <taxon>Sphaerotilus</taxon>
    </lineage>
</organism>
<dbReference type="InterPro" id="IPR037026">
    <property type="entry name" value="Vgr_OB-fold_dom_sf"/>
</dbReference>